<evidence type="ECO:0000313" key="3">
    <source>
        <dbReference type="EMBL" id="GAA2189501.1"/>
    </source>
</evidence>
<comment type="caution">
    <text evidence="3">The sequence shown here is derived from an EMBL/GenBank/DDBJ whole genome shotgun (WGS) entry which is preliminary data.</text>
</comment>
<protein>
    <submittedName>
        <fullName evidence="3">Thiamine ABC transporter substrate-binding protein</fullName>
    </submittedName>
</protein>
<dbReference type="EMBL" id="BAAAOP010000012">
    <property type="protein sequence ID" value="GAA2189501.1"/>
    <property type="molecule type" value="Genomic_DNA"/>
</dbReference>
<dbReference type="RefSeq" id="WP_346058395.1">
    <property type="nucleotide sequence ID" value="NZ_BAAAOP010000012.1"/>
</dbReference>
<feature type="chain" id="PRO_5047319403" evidence="2">
    <location>
        <begin position="35"/>
        <end position="361"/>
    </location>
</feature>
<dbReference type="Pfam" id="PF13343">
    <property type="entry name" value="SBP_bac_6"/>
    <property type="match status" value="1"/>
</dbReference>
<accession>A0ABN3B9I2</accession>
<organism evidence="3 4">
    <name type="scientific">Leucobacter alluvii</name>
    <dbReference type="NCBI Taxonomy" id="340321"/>
    <lineage>
        <taxon>Bacteria</taxon>
        <taxon>Bacillati</taxon>
        <taxon>Actinomycetota</taxon>
        <taxon>Actinomycetes</taxon>
        <taxon>Micrococcales</taxon>
        <taxon>Microbacteriaceae</taxon>
        <taxon>Leucobacter</taxon>
    </lineage>
</organism>
<name>A0ABN3B9I2_9MICO</name>
<reference evidence="3 4" key="1">
    <citation type="journal article" date="2019" name="Int. J. Syst. Evol. Microbiol.">
        <title>The Global Catalogue of Microorganisms (GCM) 10K type strain sequencing project: providing services to taxonomists for standard genome sequencing and annotation.</title>
        <authorList>
            <consortium name="The Broad Institute Genomics Platform"/>
            <consortium name="The Broad Institute Genome Sequencing Center for Infectious Disease"/>
            <person name="Wu L."/>
            <person name="Ma J."/>
        </authorList>
    </citation>
    <scope>NUCLEOTIDE SEQUENCE [LARGE SCALE GENOMIC DNA]</scope>
    <source>
        <strain evidence="3 4">JCM 14919</strain>
    </source>
</reference>
<dbReference type="Gene3D" id="3.40.190.10">
    <property type="entry name" value="Periplasmic binding protein-like II"/>
    <property type="match status" value="2"/>
</dbReference>
<dbReference type="PANTHER" id="PTHR30006:SF2">
    <property type="entry name" value="ABC TRANSPORTER SUBSTRATE-BINDING PROTEIN"/>
    <property type="match status" value="1"/>
</dbReference>
<dbReference type="SUPFAM" id="SSF53850">
    <property type="entry name" value="Periplasmic binding protein-like II"/>
    <property type="match status" value="1"/>
</dbReference>
<evidence type="ECO:0000256" key="1">
    <source>
        <dbReference type="ARBA" id="ARBA00022729"/>
    </source>
</evidence>
<gene>
    <name evidence="3" type="ORF">GCM10009786_22840</name>
</gene>
<evidence type="ECO:0000256" key="2">
    <source>
        <dbReference type="SAM" id="SignalP"/>
    </source>
</evidence>
<proteinExistence type="predicted"/>
<dbReference type="PANTHER" id="PTHR30006">
    <property type="entry name" value="THIAMINE-BINDING PERIPLASMIC PROTEIN-RELATED"/>
    <property type="match status" value="1"/>
</dbReference>
<evidence type="ECO:0000313" key="4">
    <source>
        <dbReference type="Proteomes" id="UP001501084"/>
    </source>
</evidence>
<dbReference type="NCBIfam" id="TIGR01254">
    <property type="entry name" value="sfuA"/>
    <property type="match status" value="1"/>
</dbReference>
<dbReference type="Proteomes" id="UP001501084">
    <property type="component" value="Unassembled WGS sequence"/>
</dbReference>
<dbReference type="InterPro" id="IPR005948">
    <property type="entry name" value="ThiB-like"/>
</dbReference>
<keyword evidence="1 2" id="KW-0732">Signal</keyword>
<sequence length="361" mass="37867">MTPTPNSHRARHRALPALALGALLCLGTSGCASGAEQAPDTKTVTLAVHDSFPNDDFAAAASAATGYDVQVVSAGDGGELTNKLVLTQGAPIADAFFGVDNIFASRLIDNDVVADYAPAQLPEGAEQFAVDGDPASGLVAVDHGATCINIDTAWFADQGISEPRTYDDLAKPEYRDLAVLLDPTASSTGASFLVGTVAEFGEDGFADYWQRLVDNGARIEQGWSDAYYGQFTQGGEAGTRPIVVSYASSPAFTVDEAGTASSTAALLDTCTRQVEYAGVLRGAQNEAGAEAVVDYLVSQEFQQTIPDAMYMNPVDAAVELPSAWTEFAPSPAPGRTHDLSSREIESGREDWLKALSEQIGL</sequence>
<keyword evidence="4" id="KW-1185">Reference proteome</keyword>
<feature type="signal peptide" evidence="2">
    <location>
        <begin position="1"/>
        <end position="34"/>
    </location>
</feature>